<dbReference type="EMBL" id="CP053418">
    <property type="protein sequence ID" value="QJW84168.1"/>
    <property type="molecule type" value="Genomic_DNA"/>
</dbReference>
<organism evidence="2 3">
    <name type="scientific">Ramlibacter terrae</name>
    <dbReference type="NCBI Taxonomy" id="2732511"/>
    <lineage>
        <taxon>Bacteria</taxon>
        <taxon>Pseudomonadati</taxon>
        <taxon>Pseudomonadota</taxon>
        <taxon>Betaproteobacteria</taxon>
        <taxon>Burkholderiales</taxon>
        <taxon>Comamonadaceae</taxon>
        <taxon>Ramlibacter</taxon>
    </lineage>
</organism>
<dbReference type="GO" id="GO:0032259">
    <property type="term" value="P:methylation"/>
    <property type="evidence" value="ECO:0007669"/>
    <property type="project" value="UniProtKB-KW"/>
</dbReference>
<dbReference type="Pfam" id="PF08242">
    <property type="entry name" value="Methyltransf_12"/>
    <property type="match status" value="1"/>
</dbReference>
<dbReference type="SUPFAM" id="SSF53335">
    <property type="entry name" value="S-adenosyl-L-methionine-dependent methyltransferases"/>
    <property type="match status" value="1"/>
</dbReference>
<accession>A0ABX6P271</accession>
<dbReference type="GO" id="GO:0008168">
    <property type="term" value="F:methyltransferase activity"/>
    <property type="evidence" value="ECO:0007669"/>
    <property type="project" value="UniProtKB-KW"/>
</dbReference>
<dbReference type="InterPro" id="IPR013217">
    <property type="entry name" value="Methyltransf_12"/>
</dbReference>
<evidence type="ECO:0000313" key="3">
    <source>
        <dbReference type="Proteomes" id="UP000500826"/>
    </source>
</evidence>
<feature type="domain" description="Methyltransferase type 12" evidence="1">
    <location>
        <begin position="56"/>
        <end position="169"/>
    </location>
</feature>
<keyword evidence="3" id="KW-1185">Reference proteome</keyword>
<gene>
    <name evidence="2" type="ORF">HK414_10580</name>
</gene>
<sequence>MTQPPEFIRSLIARAAEPYRQAGKYAWHFARGKLGGDPAFAGLLQEGLLSGRNRVLDIGCGRGLLTAWLLAADAEASGRRPAQWPAAPRPTHVRGIELMQHDVDRATTALQADVDAGRASFVAADMCRADFGEGNDAVVILDVLHYVPIEAQDDVLRRVRASLVPGGVLLLRVGDAAAGLPFRISNWVDFVVTTLRGHRLGRLYCRPLAEWESKLASLGFRVDARPMSRGTPFANVLLVARV</sequence>
<dbReference type="InterPro" id="IPR029063">
    <property type="entry name" value="SAM-dependent_MTases_sf"/>
</dbReference>
<dbReference type="Gene3D" id="3.40.50.150">
    <property type="entry name" value="Vaccinia Virus protein VP39"/>
    <property type="match status" value="1"/>
</dbReference>
<reference evidence="2 3" key="2">
    <citation type="submission" date="2020-05" db="EMBL/GenBank/DDBJ databases">
        <authorList>
            <person name="Khan S.A."/>
            <person name="Jeon C.O."/>
            <person name="Chun B.H."/>
        </authorList>
    </citation>
    <scope>NUCLEOTIDE SEQUENCE [LARGE SCALE GENOMIC DNA]</scope>
    <source>
        <strain evidence="2 3">H242</strain>
    </source>
</reference>
<keyword evidence="2" id="KW-0808">Transferase</keyword>
<dbReference type="Proteomes" id="UP000500826">
    <property type="component" value="Chromosome"/>
</dbReference>
<evidence type="ECO:0000313" key="2">
    <source>
        <dbReference type="EMBL" id="QJW84168.1"/>
    </source>
</evidence>
<name>A0ABX6P271_9BURK</name>
<keyword evidence="2" id="KW-0489">Methyltransferase</keyword>
<evidence type="ECO:0000259" key="1">
    <source>
        <dbReference type="Pfam" id="PF08242"/>
    </source>
</evidence>
<proteinExistence type="predicted"/>
<reference evidence="2 3" key="1">
    <citation type="submission" date="2020-05" db="EMBL/GenBank/DDBJ databases">
        <title>Ramlibacter rhizophilus sp. nov., isolated from rhizosphere soil of national flower Mugunghwa from South Korea.</title>
        <authorList>
            <person name="Zheng-Fei Y."/>
            <person name="Huan T."/>
        </authorList>
    </citation>
    <scope>NUCLEOTIDE SEQUENCE [LARGE SCALE GENOMIC DNA]</scope>
    <source>
        <strain evidence="2 3">H242</strain>
    </source>
</reference>
<protein>
    <submittedName>
        <fullName evidence="2">Class I SAM-dependent methyltransferase</fullName>
    </submittedName>
</protein>
<dbReference type="CDD" id="cd02440">
    <property type="entry name" value="AdoMet_MTases"/>
    <property type="match status" value="1"/>
</dbReference>